<name>A0A553QSQ2_9TELE</name>
<keyword evidence="8" id="KW-0539">Nucleus</keyword>
<evidence type="ECO:0000256" key="4">
    <source>
        <dbReference type="ARBA" id="ARBA00013508"/>
    </source>
</evidence>
<comment type="subcellular location">
    <subcellularLocation>
        <location evidence="1">Cytoplasm</location>
        <location evidence="1">Cytoskeleton</location>
        <location evidence="1">Microtubule organizing center</location>
        <location evidence="1">Centrosome</location>
        <location evidence="1">Centriole</location>
    </subcellularLocation>
    <subcellularLocation>
        <location evidence="2">Nucleus</location>
    </subcellularLocation>
</comment>
<dbReference type="GO" id="GO:0046600">
    <property type="term" value="P:negative regulation of centriole replication"/>
    <property type="evidence" value="ECO:0007669"/>
    <property type="project" value="InterPro"/>
</dbReference>
<dbReference type="PANTHER" id="PTHR32078:SF1">
    <property type="entry name" value="NUCLEAR PROTEIN MDM1"/>
    <property type="match status" value="1"/>
</dbReference>
<feature type="region of interest" description="Disordered" evidence="10">
    <location>
        <begin position="152"/>
        <end position="223"/>
    </location>
</feature>
<keyword evidence="7" id="KW-0206">Cytoskeleton</keyword>
<comment type="caution">
    <text evidence="11">The sequence shown here is derived from an EMBL/GenBank/DDBJ whole genome shotgun (WGS) entry which is preliminary data.</text>
</comment>
<evidence type="ECO:0000256" key="7">
    <source>
        <dbReference type="ARBA" id="ARBA00023212"/>
    </source>
</evidence>
<dbReference type="Pfam" id="PF15501">
    <property type="entry name" value="MDM1"/>
    <property type="match status" value="2"/>
</dbReference>
<comment type="function">
    <text evidence="9">Microtubule-binding protein that negatively regulates centriole duplication. Binds to and stabilizes microtubules.</text>
</comment>
<dbReference type="PANTHER" id="PTHR32078">
    <property type="entry name" value="NUCLEAR PROTEIN MDM1"/>
    <property type="match status" value="1"/>
</dbReference>
<feature type="compositionally biased region" description="Polar residues" evidence="10">
    <location>
        <begin position="77"/>
        <end position="92"/>
    </location>
</feature>
<evidence type="ECO:0000256" key="3">
    <source>
        <dbReference type="ARBA" id="ARBA00010494"/>
    </source>
</evidence>
<dbReference type="GO" id="GO:0005634">
    <property type="term" value="C:nucleus"/>
    <property type="evidence" value="ECO:0007669"/>
    <property type="project" value="UniProtKB-SubCell"/>
</dbReference>
<feature type="compositionally biased region" description="Basic and acidic residues" evidence="10">
    <location>
        <begin position="167"/>
        <end position="188"/>
    </location>
</feature>
<sequence>MVMIKVSTILETKTGITREPQFTSKRRLPSYPPQVSTSLQFEQHNRAAVRPVSPPVVSSEERRVTPLAPRDPVPAEGTTSPSIKPQRETTSAQRRKAGLNMENQRSSEYQRQFMWKTPVAESPLLAAQEMLYNSNSGIPPFKTNPVIMESEYKRSFKGSPPPRPPRLRRDIEEHEIPHVHEEKKANEKSKRKKKQHRRKSSPIEESTNRQQEVKSPCHTSPKVLRKLKTEYRANFRSPVQYSYRDGAWVKIKEEVGLKYAYLSKSPQNNM</sequence>
<evidence type="ECO:0000256" key="10">
    <source>
        <dbReference type="SAM" id="MobiDB-lite"/>
    </source>
</evidence>
<feature type="compositionally biased region" description="Low complexity" evidence="10">
    <location>
        <begin position="49"/>
        <end position="58"/>
    </location>
</feature>
<dbReference type="OrthoDB" id="9999940at2759"/>
<comment type="similarity">
    <text evidence="3">Belongs to the MDM1 family.</text>
</comment>
<gene>
    <name evidence="11" type="ORF">DNTS_030079</name>
</gene>
<feature type="compositionally biased region" description="Polar residues" evidence="10">
    <location>
        <begin position="33"/>
        <end position="42"/>
    </location>
</feature>
<dbReference type="Proteomes" id="UP000316079">
    <property type="component" value="Unassembled WGS sequence"/>
</dbReference>
<dbReference type="EMBL" id="SRMA01025577">
    <property type="protein sequence ID" value="TRY93010.1"/>
    <property type="molecule type" value="Genomic_DNA"/>
</dbReference>
<organism evidence="11 12">
    <name type="scientific">Danionella cerebrum</name>
    <dbReference type="NCBI Taxonomy" id="2873325"/>
    <lineage>
        <taxon>Eukaryota</taxon>
        <taxon>Metazoa</taxon>
        <taxon>Chordata</taxon>
        <taxon>Craniata</taxon>
        <taxon>Vertebrata</taxon>
        <taxon>Euteleostomi</taxon>
        <taxon>Actinopterygii</taxon>
        <taxon>Neopterygii</taxon>
        <taxon>Teleostei</taxon>
        <taxon>Ostariophysi</taxon>
        <taxon>Cypriniformes</taxon>
        <taxon>Danionidae</taxon>
        <taxon>Danioninae</taxon>
        <taxon>Danionella</taxon>
    </lineage>
</organism>
<evidence type="ECO:0000256" key="9">
    <source>
        <dbReference type="ARBA" id="ARBA00045771"/>
    </source>
</evidence>
<evidence type="ECO:0000256" key="6">
    <source>
        <dbReference type="ARBA" id="ARBA00022701"/>
    </source>
</evidence>
<reference evidence="11 12" key="1">
    <citation type="journal article" date="2019" name="Sci. Data">
        <title>Hybrid genome assembly and annotation of Danionella translucida.</title>
        <authorList>
            <person name="Kadobianskyi M."/>
            <person name="Schulze L."/>
            <person name="Schuelke M."/>
            <person name="Judkewitz B."/>
        </authorList>
    </citation>
    <scope>NUCLEOTIDE SEQUENCE [LARGE SCALE GENOMIC DNA]</scope>
    <source>
        <strain evidence="11 12">Bolton</strain>
    </source>
</reference>
<feature type="region of interest" description="Disordered" evidence="10">
    <location>
        <begin position="20"/>
        <end position="107"/>
    </location>
</feature>
<dbReference type="AlphaFoldDB" id="A0A553QSQ2"/>
<keyword evidence="5" id="KW-0963">Cytoplasm</keyword>
<evidence type="ECO:0000256" key="5">
    <source>
        <dbReference type="ARBA" id="ARBA00022490"/>
    </source>
</evidence>
<evidence type="ECO:0000256" key="8">
    <source>
        <dbReference type="ARBA" id="ARBA00023242"/>
    </source>
</evidence>
<dbReference type="GO" id="GO:0005874">
    <property type="term" value="C:microtubule"/>
    <property type="evidence" value="ECO:0007669"/>
    <property type="project" value="UniProtKB-KW"/>
</dbReference>
<evidence type="ECO:0000256" key="2">
    <source>
        <dbReference type="ARBA" id="ARBA00004123"/>
    </source>
</evidence>
<feature type="compositionally biased region" description="Basic residues" evidence="10">
    <location>
        <begin position="189"/>
        <end position="200"/>
    </location>
</feature>
<keyword evidence="6" id="KW-0493">Microtubule</keyword>
<accession>A0A553QSQ2</accession>
<dbReference type="STRING" id="623744.A0A553QSQ2"/>
<evidence type="ECO:0000313" key="12">
    <source>
        <dbReference type="Proteomes" id="UP000316079"/>
    </source>
</evidence>
<proteinExistence type="inferred from homology"/>
<dbReference type="GO" id="GO:0005814">
    <property type="term" value="C:centriole"/>
    <property type="evidence" value="ECO:0007669"/>
    <property type="project" value="UniProtKB-SubCell"/>
</dbReference>
<dbReference type="InterPro" id="IPR029136">
    <property type="entry name" value="MDM1"/>
</dbReference>
<evidence type="ECO:0000256" key="1">
    <source>
        <dbReference type="ARBA" id="ARBA00004114"/>
    </source>
</evidence>
<keyword evidence="12" id="KW-1185">Reference proteome</keyword>
<evidence type="ECO:0000313" key="11">
    <source>
        <dbReference type="EMBL" id="TRY93010.1"/>
    </source>
</evidence>
<protein>
    <recommendedName>
        <fullName evidence="4">Nuclear protein MDM1</fullName>
    </recommendedName>
</protein>
<dbReference type="GO" id="GO:0008017">
    <property type="term" value="F:microtubule binding"/>
    <property type="evidence" value="ECO:0007669"/>
    <property type="project" value="InterPro"/>
</dbReference>